<dbReference type="AlphaFoldDB" id="A0A2S7W0X9"/>
<dbReference type="EMBL" id="MSCJ01000001">
    <property type="protein sequence ID" value="PQJ67643.1"/>
    <property type="molecule type" value="Genomic_DNA"/>
</dbReference>
<dbReference type="InterPro" id="IPR010807">
    <property type="entry name" value="YfgJ-like"/>
</dbReference>
<keyword evidence="1" id="KW-0436">Ligase</keyword>
<dbReference type="GO" id="GO:0016874">
    <property type="term" value="F:ligase activity"/>
    <property type="evidence" value="ECO:0007669"/>
    <property type="project" value="UniProtKB-KW"/>
</dbReference>
<evidence type="ECO:0000313" key="1">
    <source>
        <dbReference type="EMBL" id="PQJ67643.1"/>
    </source>
</evidence>
<gene>
    <name evidence="1" type="ORF">BTO08_09540</name>
    <name evidence="2" type="ORF">C0W27_18320</name>
</gene>
<dbReference type="OrthoDB" id="5405751at2"/>
<dbReference type="Gene3D" id="2.10.290.10">
    <property type="entry name" value="YfgJ-like"/>
    <property type="match status" value="1"/>
</dbReference>
<dbReference type="RefSeq" id="WP_045150963.1">
    <property type="nucleotide sequence ID" value="NZ_JZSW01000001.1"/>
</dbReference>
<accession>A0A2S7W0X9</accession>
<dbReference type="Pfam" id="PF07191">
    <property type="entry name" value="Zn_ribbon_6"/>
    <property type="match status" value="1"/>
</dbReference>
<dbReference type="SUPFAM" id="SSF161187">
    <property type="entry name" value="YfgJ-like"/>
    <property type="match status" value="1"/>
</dbReference>
<name>A0A2S7W0X9_PHOAN</name>
<evidence type="ECO:0000313" key="3">
    <source>
        <dbReference type="Proteomes" id="UP000238730"/>
    </source>
</evidence>
<comment type="caution">
    <text evidence="1">The sequence shown here is derived from an EMBL/GenBank/DDBJ whole genome shotgun (WGS) entry which is preliminary data.</text>
</comment>
<dbReference type="InterPro" id="IPR029037">
    <property type="entry name" value="DUF1407/YfgJ-like_sf"/>
</dbReference>
<organism evidence="1 3">
    <name type="scientific">Photobacterium angustum</name>
    <dbReference type="NCBI Taxonomy" id="661"/>
    <lineage>
        <taxon>Bacteria</taxon>
        <taxon>Pseudomonadati</taxon>
        <taxon>Pseudomonadota</taxon>
        <taxon>Gammaproteobacteria</taxon>
        <taxon>Vibrionales</taxon>
        <taxon>Vibrionaceae</taxon>
        <taxon>Photobacterium</taxon>
    </lineage>
</organism>
<reference evidence="2 4" key="2">
    <citation type="submission" date="2018-01" db="EMBL/GenBank/DDBJ databases">
        <title>Whole genome sequencing of Histamine producing bacteria.</title>
        <authorList>
            <person name="Butler K."/>
        </authorList>
    </citation>
    <scope>NUCLEOTIDE SEQUENCE [LARGE SCALE GENOMIC DNA]</scope>
    <source>
        <strain evidence="2 4">A6-1</strain>
    </source>
</reference>
<dbReference type="Proteomes" id="UP000238730">
    <property type="component" value="Unassembled WGS sequence"/>
</dbReference>
<dbReference type="Proteomes" id="UP000240989">
    <property type="component" value="Unassembled WGS sequence"/>
</dbReference>
<proteinExistence type="predicted"/>
<reference evidence="1 3" key="1">
    <citation type="submission" date="2016-12" db="EMBL/GenBank/DDBJ databases">
        <title>Diversity of luminous bacteria.</title>
        <authorList>
            <person name="Yoshizawa S."/>
            <person name="Kogure K."/>
        </authorList>
    </citation>
    <scope>NUCLEOTIDE SEQUENCE [LARGE SCALE GENOMIC DNA]</scope>
    <source>
        <strain evidence="1 3">LC1-200</strain>
    </source>
</reference>
<sequence>MADNVENICPQCSSLLSWKDHGYFCDFCQQQVEKHVFCPDCNEQLERLQACGSASYFCNHCNELKSKSRVKVQFEMRAETR</sequence>
<protein>
    <submittedName>
        <fullName evidence="1">DNA ligase</fullName>
    </submittedName>
</protein>
<evidence type="ECO:0000313" key="2">
    <source>
        <dbReference type="EMBL" id="PSX05547.1"/>
    </source>
</evidence>
<evidence type="ECO:0000313" key="4">
    <source>
        <dbReference type="Proteomes" id="UP000240989"/>
    </source>
</evidence>
<dbReference type="EMBL" id="PYOU01000020">
    <property type="protein sequence ID" value="PSX05547.1"/>
    <property type="molecule type" value="Genomic_DNA"/>
</dbReference>
<keyword evidence="4" id="KW-1185">Reference proteome</keyword>